<name>X1GEE2_9ZZZZ</name>
<accession>X1GEE2</accession>
<organism evidence="1">
    <name type="scientific">marine sediment metagenome</name>
    <dbReference type="NCBI Taxonomy" id="412755"/>
    <lineage>
        <taxon>unclassified sequences</taxon>
        <taxon>metagenomes</taxon>
        <taxon>ecological metagenomes</taxon>
    </lineage>
</organism>
<gene>
    <name evidence="1" type="ORF">S03H2_23414</name>
</gene>
<sequence length="184" mass="21824">MKENLELLKRMMSPDYDWEKHHDEDRRSFDDVFGECYHWHDYRKGNRANKAVDCGSVGFEDTPKTLYRLLWLFQPDHVDFSDMYKTGTLLDFTDPEEKFVCSFQLYKYEAAIYFACPREFLIDEQEGQAFRISCGVPGAVFVWVYPSHKDSVAAELYHLVAWQYSMRLNSKLDICHVPSFLRVM</sequence>
<comment type="caution">
    <text evidence="1">The sequence shown here is derived from an EMBL/GenBank/DDBJ whole genome shotgun (WGS) entry which is preliminary data.</text>
</comment>
<dbReference type="EMBL" id="BARU01012785">
    <property type="protein sequence ID" value="GAH31408.1"/>
    <property type="molecule type" value="Genomic_DNA"/>
</dbReference>
<dbReference type="AlphaFoldDB" id="X1GEE2"/>
<protein>
    <submittedName>
        <fullName evidence="1">Uncharacterized protein</fullName>
    </submittedName>
</protein>
<evidence type="ECO:0000313" key="1">
    <source>
        <dbReference type="EMBL" id="GAH31408.1"/>
    </source>
</evidence>
<proteinExistence type="predicted"/>
<reference evidence="1" key="1">
    <citation type="journal article" date="2014" name="Front. Microbiol.">
        <title>High frequency of phylogenetically diverse reductive dehalogenase-homologous genes in deep subseafloor sedimentary metagenomes.</title>
        <authorList>
            <person name="Kawai M."/>
            <person name="Futagami T."/>
            <person name="Toyoda A."/>
            <person name="Takaki Y."/>
            <person name="Nishi S."/>
            <person name="Hori S."/>
            <person name="Arai W."/>
            <person name="Tsubouchi T."/>
            <person name="Morono Y."/>
            <person name="Uchiyama I."/>
            <person name="Ito T."/>
            <person name="Fujiyama A."/>
            <person name="Inagaki F."/>
            <person name="Takami H."/>
        </authorList>
    </citation>
    <scope>NUCLEOTIDE SEQUENCE</scope>
    <source>
        <strain evidence="1">Expedition CK06-06</strain>
    </source>
</reference>